<dbReference type="Proteomes" id="UP000284684">
    <property type="component" value="Unassembled WGS sequence"/>
</dbReference>
<evidence type="ECO:0000313" key="6">
    <source>
        <dbReference type="Proteomes" id="UP000284684"/>
    </source>
</evidence>
<name>A0A423GM40_9PSED</name>
<accession>A0A423GM40</accession>
<protein>
    <submittedName>
        <fullName evidence="5">Insecticidal toxin complex protein TcaB2</fullName>
    </submittedName>
</protein>
<feature type="domain" description="Neuraminidase-like" evidence="3">
    <location>
        <begin position="167"/>
        <end position="293"/>
    </location>
</feature>
<dbReference type="Pfam" id="PF18413">
    <property type="entry name" value="Neuraminidase"/>
    <property type="match status" value="1"/>
</dbReference>
<feature type="domain" description="ABC toxin N-terminal" evidence="4">
    <location>
        <begin position="9"/>
        <end position="137"/>
    </location>
</feature>
<proteinExistence type="predicted"/>
<organism evidence="5 6">
    <name type="scientific">Pseudomonas brassicacearum</name>
    <dbReference type="NCBI Taxonomy" id="930166"/>
    <lineage>
        <taxon>Bacteria</taxon>
        <taxon>Pseudomonadati</taxon>
        <taxon>Pseudomonadota</taxon>
        <taxon>Gammaproteobacteria</taxon>
        <taxon>Pseudomonadales</taxon>
        <taxon>Pseudomonadaceae</taxon>
        <taxon>Pseudomonas</taxon>
    </lineage>
</organism>
<keyword evidence="1" id="KW-0175">Coiled coil</keyword>
<dbReference type="Pfam" id="PF18276">
    <property type="entry name" value="TcA_TcB_BD"/>
    <property type="match status" value="1"/>
</dbReference>
<evidence type="ECO:0000259" key="2">
    <source>
        <dbReference type="Pfam" id="PF18276"/>
    </source>
</evidence>
<gene>
    <name evidence="5" type="ORF">BK658_21425</name>
</gene>
<comment type="caution">
    <text evidence="5">The sequence shown here is derived from an EMBL/GenBank/DDBJ whole genome shotgun (WGS) entry which is preliminary data.</text>
</comment>
<dbReference type="InterPro" id="IPR046839">
    <property type="entry name" value="ABC_toxin_N"/>
</dbReference>
<evidence type="ECO:0000256" key="1">
    <source>
        <dbReference type="SAM" id="Coils"/>
    </source>
</evidence>
<feature type="coiled-coil region" evidence="1">
    <location>
        <begin position="868"/>
        <end position="930"/>
    </location>
</feature>
<dbReference type="InterPro" id="IPR041079">
    <property type="entry name" value="Neuraminidase-like"/>
</dbReference>
<reference evidence="5 6" key="1">
    <citation type="submission" date="2016-10" db="EMBL/GenBank/DDBJ databases">
        <title>Comparative genome analysis of multiple Pseudomonas spp. focuses on biocontrol and plant growth promoting traits.</title>
        <authorList>
            <person name="Tao X.-Y."/>
            <person name="Taylor C.G."/>
        </authorList>
    </citation>
    <scope>NUCLEOTIDE SEQUENCE [LARGE SCALE GENOMIC DNA]</scope>
    <source>
        <strain evidence="5 6">37D10</strain>
    </source>
</reference>
<feature type="domain" description="Tc toxin complex TcA C-terminal TcB-binding" evidence="2">
    <location>
        <begin position="1050"/>
        <end position="1355"/>
    </location>
</feature>
<dbReference type="Pfam" id="PF20220">
    <property type="entry name" value="ABC_toxin_N"/>
    <property type="match status" value="1"/>
</dbReference>
<evidence type="ECO:0000259" key="4">
    <source>
        <dbReference type="Pfam" id="PF20220"/>
    </source>
</evidence>
<evidence type="ECO:0000259" key="3">
    <source>
        <dbReference type="Pfam" id="PF18413"/>
    </source>
</evidence>
<sequence length="1374" mass="153909">MENNKIAGLLEQRRTALIEYCIGQVKKGLPPDDEFYFLRTPEDLLELLRMDPLDSYQVQSSWVAEAISCAQQYIHAVYRKLEPGYSGHEFDKWDLQTWELYNNYPDWAALQMIALYPENFINPHVRRRKTSLFKTLENNLNQTRLSTDSVQVALQEYLQEFEQTCNLDVISCYMDGTSLTAPLTPTRADYYFVAQQRIQPFQYFWRKAEVELTPSCRAINPAAWREWQPVEIPVGGKVLDIRPVFWGGRLCVVWAEWRDKVAGDGGVSLPPKLDINLAFMAQNGHWSAPFSLLSEERNSDFSKGARLIATVLVDEQHPKGKLGVLLTNRNRKGETPPEVPIDVYRTRDVLFRSIDNGTGWLDAVADYRFLTPETVQHPILPGSRPDITESLELAGTLTKYYSLEAMVFRGFDTDSKPLDVLFVRGICAAKTGLDGLADGRFDLTFLNPVGDDPESITGSYSDAGGWTTEWMLIERRAGGFVGDFEFSFGGSPPTQSYGRNKYKVVKVVANAAFIPPSLDKTNAQGAQFLTLNLPEPYLKQVRLNSLFGPDLVQRANISVEAVLDWETQHLKEPDPAAGPIDEPNGPFDGANGLFFWELFFHLPHLVASRLSAENRFLEAQQWLHYLFDPQAPADSTTKPHKLLYWRCRPLTGDGNLGCEAEAPTDPDAIGYSAPQHFQIVAFTEYVKNLIAWGDWYYRQLTRDSLVAARLCYVQAEFLMGKAPTARTVNRWQPKTVAQLMANTNSRPALEQFEKNLAFTLADVPAKAEVAPTLGLISIEPFKPPINERLLELFALPGSRLHNLRNNLTLDGKPLLIPLFSPPTDPNQLLQDLAAGGAGSPRPMGGQVQVVAFRWRVMFEAALRAVQTLQDYGNQILRLLEQRDRAEMEALQHSHLVDLGAYAQTLQEQIIEQMSASVTALEQSKAVAQERAEAYAIKYESNVSDAEYEVMDFMLAAKITSMAGVGHKAAGAIVKTIVPNHVGGGPGSVSWGINNPAGIIEAVGGVLDIASLVLSLQAERTATTETYRRRRGEWDLQRNQALAEVRAINEQITAQNHAVEAAKANLRQTLRANAHALTLYTFIKKRATNAELFGWLLGQLKALHYQAHDAVVSLCMSAQASLSFETGDYDSQIPLPQVWLDERHGLTAGEHLRVHLLRMEHEYLRRHERRLELVKTISLRQLFNDKDVDPQGGFSTWEDALAELQRTGTLDFKLTQLLFDRDHPGHYCRQISTVDVDLPALIGPHENIKATLLQVSSFTATKASTRSVEYLHKPENAVVPADVRRSLRSGQQIALSVGIGDTGMATVKPDEGLLNPFECTGAVSHWTLHFPWPLKEPQQSMLASLTDIIVRVRYTAKVGDPTFTRKVEELVNRVD</sequence>
<dbReference type="InterPro" id="IPR040840">
    <property type="entry name" value="TcA_TcB_BD"/>
</dbReference>
<dbReference type="RefSeq" id="WP_123584193.1">
    <property type="nucleotide sequence ID" value="NZ_MOBI01000023.1"/>
</dbReference>
<evidence type="ECO:0000313" key="5">
    <source>
        <dbReference type="EMBL" id="ROM92500.1"/>
    </source>
</evidence>
<dbReference type="EMBL" id="MOBI01000023">
    <property type="protein sequence ID" value="ROM92500.1"/>
    <property type="molecule type" value="Genomic_DNA"/>
</dbReference>